<evidence type="ECO:0000313" key="1">
    <source>
        <dbReference type="EMBL" id="KIY91803.1"/>
    </source>
</evidence>
<proteinExistence type="predicted"/>
<keyword evidence="2" id="KW-1185">Reference proteome</keyword>
<dbReference type="EMBL" id="KK106275">
    <property type="protein sequence ID" value="KIY91803.1"/>
    <property type="molecule type" value="Genomic_DNA"/>
</dbReference>
<dbReference type="RefSeq" id="XP_013890823.1">
    <property type="nucleotide sequence ID" value="XM_014035369.1"/>
</dbReference>
<organism evidence="1 2">
    <name type="scientific">Monoraphidium neglectum</name>
    <dbReference type="NCBI Taxonomy" id="145388"/>
    <lineage>
        <taxon>Eukaryota</taxon>
        <taxon>Viridiplantae</taxon>
        <taxon>Chlorophyta</taxon>
        <taxon>core chlorophytes</taxon>
        <taxon>Chlorophyceae</taxon>
        <taxon>CS clade</taxon>
        <taxon>Sphaeropleales</taxon>
        <taxon>Selenastraceae</taxon>
        <taxon>Monoraphidium</taxon>
    </lineage>
</organism>
<dbReference type="GeneID" id="25733893"/>
<sequence>MNKVGTLTREALAQIRTISNCPINIESRGAKANQRKRALVARLLTSSDSINADGCRHDKRCEDLATAFGALASNQLARTVFNMVAASSRARWVAYEQRVGAEAGLTA</sequence>
<protein>
    <submittedName>
        <fullName evidence="1">Uncharacterized protein</fullName>
    </submittedName>
</protein>
<dbReference type="Proteomes" id="UP000054498">
    <property type="component" value="Unassembled WGS sequence"/>
</dbReference>
<evidence type="ECO:0000313" key="2">
    <source>
        <dbReference type="Proteomes" id="UP000054498"/>
    </source>
</evidence>
<accession>A0A0D2K6I7</accession>
<reference evidence="1 2" key="1">
    <citation type="journal article" date="2013" name="BMC Genomics">
        <title>Reconstruction of the lipid metabolism for the microalga Monoraphidium neglectum from its genome sequence reveals characteristics suitable for biofuel production.</title>
        <authorList>
            <person name="Bogen C."/>
            <person name="Al-Dilaimi A."/>
            <person name="Albersmeier A."/>
            <person name="Wichmann J."/>
            <person name="Grundmann M."/>
            <person name="Rupp O."/>
            <person name="Lauersen K.J."/>
            <person name="Blifernez-Klassen O."/>
            <person name="Kalinowski J."/>
            <person name="Goesmann A."/>
            <person name="Mussgnug J.H."/>
            <person name="Kruse O."/>
        </authorList>
    </citation>
    <scope>NUCLEOTIDE SEQUENCE [LARGE SCALE GENOMIC DNA]</scope>
    <source>
        <strain evidence="1 2">SAG 48.87</strain>
    </source>
</reference>
<dbReference type="KEGG" id="mng:MNEG_16160"/>
<dbReference type="AlphaFoldDB" id="A0A0D2K6I7"/>
<name>A0A0D2K6I7_9CHLO</name>
<gene>
    <name evidence="1" type="ORF">MNEG_16160</name>
</gene>